<protein>
    <submittedName>
        <fullName evidence="3">Protein angel-like protein</fullName>
    </submittedName>
</protein>
<sequence>MARQGAVSVEEMIRRKVANSRHWKFTKLGKKQRRWGFDFTIMTYNILSQNAVENHRYLYKYCNPSFLDEEYRISKIMPEILKSQSDVICLQEVEEALYDKRIKKVFDSNGFESLFKRRTGSKSDGCAILWRRSKFNLLRHRDVEFRAKECKFLDRDNIGLIAVLKPIHPASKKKVQLHIATTHLLFNPRRGDIKLCQLRLFLAELEKMALRQVTEQGRLYHPVILCGDFNFEPRSPLYQFVENGCLNLTDMKSGDMSGQAEGKNKGQFVRSESLSLHELGISETGRFETIVLPEGDDCNSLAKPKETKLSSSGATASGSGKKNSNNTPSYIKDLGRNAVTVSPEWLEAVGAYKDPRWLSALGALGNAHLVNQIASQIQQAHKSSNNHSRHSSPMSLDSNKSSGSSRQASREGTPQRSLPPADAPNSEDLGHIVRHGFNFVPAYKYREEQKSIPVTSMTGNDFSTVDHIFYHVKEKQGPRNFTEDRLKLLGFYSLMQSEELDELGGLPNAYLGSDHVCLMAKFVINYK</sequence>
<feature type="non-terminal residue" evidence="3">
    <location>
        <position position="527"/>
    </location>
</feature>
<dbReference type="SUPFAM" id="SSF56219">
    <property type="entry name" value="DNase I-like"/>
    <property type="match status" value="1"/>
</dbReference>
<dbReference type="PANTHER" id="PTHR12121:SF34">
    <property type="entry name" value="PROTEIN ANGEL"/>
    <property type="match status" value="1"/>
</dbReference>
<evidence type="ECO:0000256" key="1">
    <source>
        <dbReference type="SAM" id="MobiDB-lite"/>
    </source>
</evidence>
<dbReference type="GO" id="GO:0000175">
    <property type="term" value="F:3'-5'-RNA exonuclease activity"/>
    <property type="evidence" value="ECO:0007669"/>
    <property type="project" value="TreeGrafter"/>
</dbReference>
<feature type="compositionally biased region" description="Low complexity" evidence="1">
    <location>
        <begin position="309"/>
        <end position="324"/>
    </location>
</feature>
<reference evidence="3 4" key="1">
    <citation type="submission" date="2013-11" db="EMBL/GenBank/DDBJ databases">
        <title>Genome sequencing of Stegodyphus mimosarum.</title>
        <authorList>
            <person name="Bechsgaard J."/>
        </authorList>
    </citation>
    <scope>NUCLEOTIDE SEQUENCE [LARGE SCALE GENOMIC DNA]</scope>
</reference>
<dbReference type="Gene3D" id="3.60.10.10">
    <property type="entry name" value="Endonuclease/exonuclease/phosphatase"/>
    <property type="match status" value="2"/>
</dbReference>
<gene>
    <name evidence="3" type="ORF">X975_16845</name>
</gene>
<dbReference type="AlphaFoldDB" id="A0A087TRY8"/>
<dbReference type="Pfam" id="PF03372">
    <property type="entry name" value="Exo_endo_phos"/>
    <property type="match status" value="1"/>
</dbReference>
<feature type="region of interest" description="Disordered" evidence="1">
    <location>
        <begin position="301"/>
        <end position="329"/>
    </location>
</feature>
<keyword evidence="4" id="KW-1185">Reference proteome</keyword>
<dbReference type="InterPro" id="IPR036691">
    <property type="entry name" value="Endo/exonu/phosph_ase_sf"/>
</dbReference>
<dbReference type="STRING" id="407821.A0A087TRY8"/>
<feature type="domain" description="Endonuclease/exonuclease/phosphatase" evidence="2">
    <location>
        <begin position="42"/>
        <end position="240"/>
    </location>
</feature>
<dbReference type="OMA" id="EYARIGH"/>
<dbReference type="InterPro" id="IPR050410">
    <property type="entry name" value="CCR4/nocturin_mRNA_transcr"/>
</dbReference>
<feature type="region of interest" description="Disordered" evidence="1">
    <location>
        <begin position="376"/>
        <end position="429"/>
    </location>
</feature>
<evidence type="ECO:0000313" key="3">
    <source>
        <dbReference type="EMBL" id="KFM67877.1"/>
    </source>
</evidence>
<dbReference type="InterPro" id="IPR005135">
    <property type="entry name" value="Endo/exonuclease/phosphatase"/>
</dbReference>
<organism evidence="3 4">
    <name type="scientific">Stegodyphus mimosarum</name>
    <name type="common">African social velvet spider</name>
    <dbReference type="NCBI Taxonomy" id="407821"/>
    <lineage>
        <taxon>Eukaryota</taxon>
        <taxon>Metazoa</taxon>
        <taxon>Ecdysozoa</taxon>
        <taxon>Arthropoda</taxon>
        <taxon>Chelicerata</taxon>
        <taxon>Arachnida</taxon>
        <taxon>Araneae</taxon>
        <taxon>Araneomorphae</taxon>
        <taxon>Entelegynae</taxon>
        <taxon>Eresoidea</taxon>
        <taxon>Eresidae</taxon>
        <taxon>Stegodyphus</taxon>
    </lineage>
</organism>
<dbReference type="OrthoDB" id="10253982at2759"/>
<dbReference type="Proteomes" id="UP000054359">
    <property type="component" value="Unassembled WGS sequence"/>
</dbReference>
<accession>A0A087TRY8</accession>
<dbReference type="PANTHER" id="PTHR12121">
    <property type="entry name" value="CARBON CATABOLITE REPRESSOR PROTEIN 4"/>
    <property type="match status" value="1"/>
</dbReference>
<feature type="compositionally biased region" description="Polar residues" evidence="1">
    <location>
        <begin position="393"/>
        <end position="416"/>
    </location>
</feature>
<dbReference type="EMBL" id="KK116482">
    <property type="protein sequence ID" value="KFM67877.1"/>
    <property type="molecule type" value="Genomic_DNA"/>
</dbReference>
<name>A0A087TRY8_STEMI</name>
<evidence type="ECO:0000259" key="2">
    <source>
        <dbReference type="Pfam" id="PF03372"/>
    </source>
</evidence>
<evidence type="ECO:0000313" key="4">
    <source>
        <dbReference type="Proteomes" id="UP000054359"/>
    </source>
</evidence>
<proteinExistence type="predicted"/>